<evidence type="ECO:0000259" key="2">
    <source>
        <dbReference type="Pfam" id="PF13193"/>
    </source>
</evidence>
<dbReference type="InterPro" id="IPR042099">
    <property type="entry name" value="ANL_N_sf"/>
</dbReference>
<dbReference type="InterPro" id="IPR000873">
    <property type="entry name" value="AMP-dep_synth/lig_dom"/>
</dbReference>
<dbReference type="InterPro" id="IPR020845">
    <property type="entry name" value="AMP-binding_CS"/>
</dbReference>
<dbReference type="RefSeq" id="WP_183968563.1">
    <property type="nucleotide sequence ID" value="NZ_BAABEW010000012.1"/>
</dbReference>
<dbReference type="PANTHER" id="PTHR43767">
    <property type="entry name" value="LONG-CHAIN-FATTY-ACID--COA LIGASE"/>
    <property type="match status" value="1"/>
</dbReference>
<dbReference type="InterPro" id="IPR050237">
    <property type="entry name" value="ATP-dep_AMP-bd_enzyme"/>
</dbReference>
<evidence type="ECO:0000313" key="4">
    <source>
        <dbReference type="Proteomes" id="UP000532440"/>
    </source>
</evidence>
<gene>
    <name evidence="3" type="ORF">HNQ70_002770</name>
</gene>
<name>A0A7W8HIK9_9BURK</name>
<evidence type="ECO:0000313" key="3">
    <source>
        <dbReference type="EMBL" id="MBB5272747.1"/>
    </source>
</evidence>
<keyword evidence="4" id="KW-1185">Reference proteome</keyword>
<dbReference type="Proteomes" id="UP000532440">
    <property type="component" value="Unassembled WGS sequence"/>
</dbReference>
<dbReference type="AlphaFoldDB" id="A0A7W8HIK9"/>
<feature type="domain" description="AMP-dependent synthetase/ligase" evidence="1">
    <location>
        <begin position="24"/>
        <end position="397"/>
    </location>
</feature>
<evidence type="ECO:0000259" key="1">
    <source>
        <dbReference type="Pfam" id="PF00501"/>
    </source>
</evidence>
<dbReference type="PANTHER" id="PTHR43767:SF1">
    <property type="entry name" value="NONRIBOSOMAL PEPTIDE SYNTHASE PES1 (EUROFUNG)-RELATED"/>
    <property type="match status" value="1"/>
</dbReference>
<feature type="domain" description="AMP-binding enzyme C-terminal" evidence="2">
    <location>
        <begin position="452"/>
        <end position="527"/>
    </location>
</feature>
<comment type="caution">
    <text evidence="3">The sequence shown here is derived from an EMBL/GenBank/DDBJ whole genome shotgun (WGS) entry which is preliminary data.</text>
</comment>
<reference evidence="3 4" key="1">
    <citation type="submission" date="2020-08" db="EMBL/GenBank/DDBJ databases">
        <title>Genomic Encyclopedia of Type Strains, Phase IV (KMG-IV): sequencing the most valuable type-strain genomes for metagenomic binning, comparative biology and taxonomic classification.</title>
        <authorList>
            <person name="Goeker M."/>
        </authorList>
    </citation>
    <scope>NUCLEOTIDE SEQUENCE [LARGE SCALE GENOMIC DNA]</scope>
    <source>
        <strain evidence="3 4">DSM 29781</strain>
    </source>
</reference>
<protein>
    <submittedName>
        <fullName evidence="3">Fatty-acyl-CoA synthase</fullName>
        <ecNumber evidence="3">6.2.1.-</ecNumber>
    </submittedName>
</protein>
<dbReference type="Gene3D" id="3.40.50.12780">
    <property type="entry name" value="N-terminal domain of ligase-like"/>
    <property type="match status" value="1"/>
</dbReference>
<dbReference type="PROSITE" id="PS00455">
    <property type="entry name" value="AMP_BINDING"/>
    <property type="match status" value="1"/>
</dbReference>
<keyword evidence="3" id="KW-0436">Ligase</keyword>
<dbReference type="NCBIfam" id="NF005863">
    <property type="entry name" value="PRK07798.1"/>
    <property type="match status" value="1"/>
</dbReference>
<dbReference type="SUPFAM" id="SSF56801">
    <property type="entry name" value="Acetyl-CoA synthetase-like"/>
    <property type="match status" value="1"/>
</dbReference>
<dbReference type="EC" id="6.2.1.-" evidence="3"/>
<dbReference type="Pfam" id="PF00501">
    <property type="entry name" value="AMP-binding"/>
    <property type="match status" value="1"/>
</dbReference>
<accession>A0A7W8HIK9</accession>
<proteinExistence type="predicted"/>
<dbReference type="Pfam" id="PF13193">
    <property type="entry name" value="AMP-binding_C"/>
    <property type="match status" value="1"/>
</dbReference>
<organism evidence="3 4">
    <name type="scientific">Quisquiliibacterium transsilvanicum</name>
    <dbReference type="NCBI Taxonomy" id="1549638"/>
    <lineage>
        <taxon>Bacteria</taxon>
        <taxon>Pseudomonadati</taxon>
        <taxon>Pseudomonadota</taxon>
        <taxon>Betaproteobacteria</taxon>
        <taxon>Burkholderiales</taxon>
        <taxon>Burkholderiaceae</taxon>
        <taxon>Quisquiliibacterium</taxon>
    </lineage>
</organism>
<dbReference type="GO" id="GO:0016878">
    <property type="term" value="F:acid-thiol ligase activity"/>
    <property type="evidence" value="ECO:0007669"/>
    <property type="project" value="UniProtKB-ARBA"/>
</dbReference>
<dbReference type="InterPro" id="IPR045851">
    <property type="entry name" value="AMP-bd_C_sf"/>
</dbReference>
<dbReference type="EMBL" id="JACHGB010000005">
    <property type="protein sequence ID" value="MBB5272747.1"/>
    <property type="molecule type" value="Genomic_DNA"/>
</dbReference>
<dbReference type="InterPro" id="IPR025110">
    <property type="entry name" value="AMP-bd_C"/>
</dbReference>
<sequence>MSDETSGGIWNYGDIFDGLARVVPPDRPALVHGDRVTTWGRLGARTNNLARALLEDGAQPDEKLALYLRNHPAYLEGSVAAFKARQVHVNVNYRYAAEEVRYILENSDATTVVFGREFSPIVRAIQPRLPGVRRWLVVDDGSAEPLPGFATVFDVLAETGSGEPLSLRRSPDDLFFIYTGGTTGMPKGVMWRQDALRRALINPALVERVPQDLADHLQIVQEAGQGPTCLPACPLMHGTGLLSGITALVNAGTVVTLPSAHFDADELWDAVHRHRVDQLIIVGDAFAKPMLRSLDEAGGRYDVSCVLSIISSGTMWSMEVKQGLLRHMPQVTLLDSFGSSEAVGFGLSAMTADGVVETAKFQLGDDVKVFAHDGREVGRGTGEVGIIGRCGAIPEGYYKDPVKTGTTFPVIGGVRYSMPGDHCTVEEDGTITLLGRGSGCINTAGEKVFPEEVEEVLKQHPDVEDALVIGVADDKWGQAVTAVVELRAGAEFDEDALRRHVRGQLAGYKSPKRVFAVDRMFRAPNGKADYKGARDYAQKALEPAG</sequence>
<dbReference type="Gene3D" id="3.30.300.30">
    <property type="match status" value="1"/>
</dbReference>